<proteinExistence type="predicted"/>
<organism evidence="1 2">
    <name type="scientific">Prorocentrum cordatum</name>
    <dbReference type="NCBI Taxonomy" id="2364126"/>
    <lineage>
        <taxon>Eukaryota</taxon>
        <taxon>Sar</taxon>
        <taxon>Alveolata</taxon>
        <taxon>Dinophyceae</taxon>
        <taxon>Prorocentrales</taxon>
        <taxon>Prorocentraceae</taxon>
        <taxon>Prorocentrum</taxon>
    </lineage>
</organism>
<accession>A0ABN9RV16</accession>
<evidence type="ECO:0000313" key="1">
    <source>
        <dbReference type="EMBL" id="CAK0822278.1"/>
    </source>
</evidence>
<reference evidence="1" key="1">
    <citation type="submission" date="2023-10" db="EMBL/GenBank/DDBJ databases">
        <authorList>
            <person name="Chen Y."/>
            <person name="Shah S."/>
            <person name="Dougan E. K."/>
            <person name="Thang M."/>
            <person name="Chan C."/>
        </authorList>
    </citation>
    <scope>NUCLEOTIDE SEQUENCE [LARGE SCALE GENOMIC DNA]</scope>
</reference>
<name>A0ABN9RV16_9DINO</name>
<gene>
    <name evidence="1" type="ORF">PCOR1329_LOCUS23337</name>
</gene>
<evidence type="ECO:0000313" key="2">
    <source>
        <dbReference type="Proteomes" id="UP001189429"/>
    </source>
</evidence>
<dbReference type="Proteomes" id="UP001189429">
    <property type="component" value="Unassembled WGS sequence"/>
</dbReference>
<keyword evidence="2" id="KW-1185">Reference proteome</keyword>
<sequence length="128" mass="14225">MAPKFFGPFQFALEDSVTAVRLRLAFQFGFAANILGKTLPFGGIASCCYVTFRLYITRTMSQIASGTFAFDFAANYGPEDSTGTDKHIVGLVSSVRRHSVIPILSKAQFLMPLLLSTWTVRKRPHRKT</sequence>
<protein>
    <submittedName>
        <fullName evidence="1">Uncharacterized protein</fullName>
    </submittedName>
</protein>
<dbReference type="EMBL" id="CAUYUJ010007891">
    <property type="protein sequence ID" value="CAK0822278.1"/>
    <property type="molecule type" value="Genomic_DNA"/>
</dbReference>
<comment type="caution">
    <text evidence="1">The sequence shown here is derived from an EMBL/GenBank/DDBJ whole genome shotgun (WGS) entry which is preliminary data.</text>
</comment>